<reference evidence="2 3" key="1">
    <citation type="submission" date="2018-06" db="EMBL/GenBank/DDBJ databases">
        <authorList>
            <consortium name="Pathogen Informatics"/>
            <person name="Doyle S."/>
        </authorList>
    </citation>
    <scope>NUCLEOTIDE SEQUENCE [LARGE SCALE GENOMIC DNA]</scope>
    <source>
        <strain evidence="2 3">NCTC8179</strain>
    </source>
</reference>
<dbReference type="AlphaFoldDB" id="A0A377A5T9"/>
<feature type="transmembrane region" description="Helical" evidence="1">
    <location>
        <begin position="69"/>
        <end position="89"/>
    </location>
</feature>
<evidence type="ECO:0000313" key="2">
    <source>
        <dbReference type="EMBL" id="STK94513.1"/>
    </source>
</evidence>
<dbReference type="Proteomes" id="UP000255543">
    <property type="component" value="Unassembled WGS sequence"/>
</dbReference>
<gene>
    <name evidence="2" type="primary">yfeH_2</name>
    <name evidence="2" type="ORF">NCTC8179_04568</name>
</gene>
<feature type="transmembrane region" description="Helical" evidence="1">
    <location>
        <begin position="7"/>
        <end position="24"/>
    </location>
</feature>
<keyword evidence="1" id="KW-0812">Transmembrane</keyword>
<feature type="transmembrane region" description="Helical" evidence="1">
    <location>
        <begin position="126"/>
        <end position="152"/>
    </location>
</feature>
<feature type="transmembrane region" description="Helical" evidence="1">
    <location>
        <begin position="101"/>
        <end position="119"/>
    </location>
</feature>
<protein>
    <submittedName>
        <fullName evidence="2">Sodium/bile acid symporter family (MazG-like)</fullName>
    </submittedName>
</protein>
<evidence type="ECO:0000313" key="3">
    <source>
        <dbReference type="Proteomes" id="UP000255543"/>
    </source>
</evidence>
<dbReference type="InterPro" id="IPR038770">
    <property type="entry name" value="Na+/solute_symporter_sf"/>
</dbReference>
<dbReference type="Gene3D" id="1.20.1530.20">
    <property type="match status" value="1"/>
</dbReference>
<dbReference type="InterPro" id="IPR016833">
    <property type="entry name" value="Put_Na-Bile_cotransptr"/>
</dbReference>
<dbReference type="EMBL" id="UGEB01000001">
    <property type="protein sequence ID" value="STK94513.1"/>
    <property type="molecule type" value="Genomic_DNA"/>
</dbReference>
<sequence length="245" mass="26618">MKLFRILDPFTLTLITVVLLASFFPARGDFVPFFENLTTAAIALLFFMHGAKLSREAIIAGGGHWRLHLWVICSTFVLFPILGVLFAWWKPVNVDPMLYSGFLYLCILPATVQSAIAFTSMAGGNVAAAVCSASASSLLGIFLSPLLVGLVMNVHGAGAALSRSVKLCCNCCCRLCWGIFPGRGLVTGCRAIKNGLRKLTRRPFCWWFIQRSAKPSLMVSGIKLAGIIAVYRGGQLRSSGYRDCS</sequence>
<accession>A0A377A5T9</accession>
<dbReference type="GO" id="GO:0005886">
    <property type="term" value="C:plasma membrane"/>
    <property type="evidence" value="ECO:0007669"/>
    <property type="project" value="TreeGrafter"/>
</dbReference>
<dbReference type="Pfam" id="PF13593">
    <property type="entry name" value="SBF_like"/>
    <property type="match status" value="1"/>
</dbReference>
<dbReference type="PANTHER" id="PTHR18640:SF5">
    <property type="entry name" value="SODIUM_BILE ACID COTRANSPORTER 7"/>
    <property type="match status" value="1"/>
</dbReference>
<proteinExistence type="predicted"/>
<keyword evidence="1" id="KW-1133">Transmembrane helix</keyword>
<organism evidence="2 3">
    <name type="scientific">Escherichia coli</name>
    <dbReference type="NCBI Taxonomy" id="562"/>
    <lineage>
        <taxon>Bacteria</taxon>
        <taxon>Pseudomonadati</taxon>
        <taxon>Pseudomonadota</taxon>
        <taxon>Gammaproteobacteria</taxon>
        <taxon>Enterobacterales</taxon>
        <taxon>Enterobacteriaceae</taxon>
        <taxon>Escherichia</taxon>
    </lineage>
</organism>
<keyword evidence="1" id="KW-0472">Membrane</keyword>
<evidence type="ECO:0000256" key="1">
    <source>
        <dbReference type="SAM" id="Phobius"/>
    </source>
</evidence>
<dbReference type="PANTHER" id="PTHR18640">
    <property type="entry name" value="SOLUTE CARRIER FAMILY 10 MEMBER 7"/>
    <property type="match status" value="1"/>
</dbReference>
<feature type="transmembrane region" description="Helical" evidence="1">
    <location>
        <begin position="30"/>
        <end position="48"/>
    </location>
</feature>
<name>A0A377A5T9_ECOLX</name>